<dbReference type="Proteomes" id="UP000320643">
    <property type="component" value="Unassembled WGS sequence"/>
</dbReference>
<comment type="caution">
    <text evidence="2">The sequence shown here is derived from an EMBL/GenBank/DDBJ whole genome shotgun (WGS) entry which is preliminary data.</text>
</comment>
<proteinExistence type="predicted"/>
<organism evidence="2 3">
    <name type="scientific">Flavobacterium zepuense</name>
    <dbReference type="NCBI Taxonomy" id="2593302"/>
    <lineage>
        <taxon>Bacteria</taxon>
        <taxon>Pseudomonadati</taxon>
        <taxon>Bacteroidota</taxon>
        <taxon>Flavobacteriia</taxon>
        <taxon>Flavobacteriales</taxon>
        <taxon>Flavobacteriaceae</taxon>
        <taxon>Flavobacterium</taxon>
    </lineage>
</organism>
<dbReference type="RefSeq" id="WP_143371546.1">
    <property type="nucleotide sequence ID" value="NZ_VJVZ01000001.1"/>
</dbReference>
<sequence>MAEDTANHITTYILEIPISNTLLLGHIRHWDNLKGATDDATIWIKDITQQQADSPEIMAIPYKTLYYQKDNLLFVKGSLLPVKKMRSALLWSPLDRLLPVSLPPLNHNFFGITNGVSVNIIPSATEQEPYALLLNRDAAASYITSAPKVRLQNLHYSGIDDNILILGTPLLPVSGQTYWRVNNMLLPAGYDFELPLLYSTVENLIAPDGNHLIIWQINGSYTLLPKEAVMPLSISSFRLTYPTA</sequence>
<evidence type="ECO:0000259" key="1">
    <source>
        <dbReference type="Pfam" id="PF19918"/>
    </source>
</evidence>
<dbReference type="InterPro" id="IPR045552">
    <property type="entry name" value="bpX2"/>
</dbReference>
<protein>
    <recommendedName>
        <fullName evidence="1">MoxR-vWA-beta-propeller ternary system domain-containing protein</fullName>
    </recommendedName>
</protein>
<feature type="domain" description="MoxR-vWA-beta-propeller ternary system" evidence="1">
    <location>
        <begin position="15"/>
        <end position="239"/>
    </location>
</feature>
<dbReference type="Pfam" id="PF19918">
    <property type="entry name" value="bpX2"/>
    <property type="match status" value="1"/>
</dbReference>
<dbReference type="EMBL" id="VJVZ01000001">
    <property type="protein sequence ID" value="TRW27320.1"/>
    <property type="molecule type" value="Genomic_DNA"/>
</dbReference>
<name>A0A552VAD0_9FLAO</name>
<evidence type="ECO:0000313" key="2">
    <source>
        <dbReference type="EMBL" id="TRW27320.1"/>
    </source>
</evidence>
<reference evidence="2 3" key="1">
    <citation type="submission" date="2019-07" db="EMBL/GenBank/DDBJ databases">
        <title>Flavobacterium sp. nov., isolated from glacier ice.</title>
        <authorList>
            <person name="Liu Q."/>
            <person name="Xin Y.-H."/>
        </authorList>
    </citation>
    <scope>NUCLEOTIDE SEQUENCE [LARGE SCALE GENOMIC DNA]</scope>
    <source>
        <strain evidence="2 3">ZT4R6</strain>
    </source>
</reference>
<evidence type="ECO:0000313" key="3">
    <source>
        <dbReference type="Proteomes" id="UP000320643"/>
    </source>
</evidence>
<dbReference type="OrthoDB" id="674746at2"/>
<gene>
    <name evidence="2" type="ORF">FMM05_01385</name>
</gene>
<dbReference type="AlphaFoldDB" id="A0A552VAD0"/>
<accession>A0A552VAD0</accession>
<keyword evidence="3" id="KW-1185">Reference proteome</keyword>